<evidence type="ECO:0000256" key="7">
    <source>
        <dbReference type="ARBA" id="ARBA00022729"/>
    </source>
</evidence>
<dbReference type="GO" id="GO:0015891">
    <property type="term" value="P:siderophore transport"/>
    <property type="evidence" value="ECO:0007669"/>
    <property type="project" value="InterPro"/>
</dbReference>
<evidence type="ECO:0000256" key="12">
    <source>
        <dbReference type="ARBA" id="ARBA00023170"/>
    </source>
</evidence>
<keyword evidence="5" id="KW-0410">Iron transport</keyword>
<keyword evidence="10 15" id="KW-0798">TonB box</keyword>
<evidence type="ECO:0000256" key="6">
    <source>
        <dbReference type="ARBA" id="ARBA00022692"/>
    </source>
</evidence>
<evidence type="ECO:0000256" key="13">
    <source>
        <dbReference type="ARBA" id="ARBA00023237"/>
    </source>
</evidence>
<dbReference type="SUPFAM" id="SSF56935">
    <property type="entry name" value="Porins"/>
    <property type="match status" value="1"/>
</dbReference>
<comment type="similarity">
    <text evidence="2 14 17">Belongs to the TonB-dependent receptor family.</text>
</comment>
<dbReference type="InterPro" id="IPR036942">
    <property type="entry name" value="Beta-barrel_TonB_sf"/>
</dbReference>
<dbReference type="Gene3D" id="2.40.170.20">
    <property type="entry name" value="TonB-dependent receptor, beta-barrel domain"/>
    <property type="match status" value="1"/>
</dbReference>
<keyword evidence="9" id="KW-0406">Ion transport</keyword>
<dbReference type="InterPro" id="IPR012910">
    <property type="entry name" value="Plug_dom"/>
</dbReference>
<sequence>MSRSPCHNCVNRVVDNACANSLLPKLSLLTMVIATALHMPYVSAADTTNKEETLEVTAAAGNAGSTQDTDYNVPVTRAATKMALTARDIPQSVSVISKQRMQDQKLETLNDVLKNTTGISEFNSGANRSNFYSRGFMIDNYQIDGVPVLIDSAWNIGDTLSDTAIYDRIEVVRGATGLMTGAGSPAASINMVRKHADSKTFEGNVSASYGSWDNQRYVADLSAPLTESGNVRGRVVAGYQDGDSWLNNYHTQKKFLYGVVDADLTDSTTLSVGYDYQETHIAGATWGGLPTFYLDGSKTHYDRSTNLSPDWAYNNSDAKKVFASLKQTFSNGWAFNLSGTHSEATMDSKLLYIDGYFDKTTGIGIGPYAGYDLLGGTGYNTAKRKENAVDAYASGPYTLFGRQHELMAGVTYIRQNDRYIGTSTSFTSADVGDFNNWGNYPQPDWADQTLAQDNTIHQKSAYLATRISLADPLHLILGARYTKYNAATLTQNMEKNNITPYAGLVYDINDTYSAYASYTSIFKPQTYRNAQGAYLAPVTGKSYETGIKGDWMDSRVTASLAVFRIEQDHLGATDYALVPGSTDYAYYEQNGTVSKGIEFEINGAVTDNLQMTFGATRYVAKDGEGAALNPTQPRTSLKLFTRYRLPILPDLTVGGGVNWQTHTWDNVAGPDGASTLYAEQGSYALVDLFGRYRVTKQLSIQANLNNLFDKTYNIDVGRNTVYGEPRNVSVTANYSF</sequence>
<dbReference type="AlphaFoldDB" id="A0A250B678"/>
<evidence type="ECO:0000259" key="20">
    <source>
        <dbReference type="Pfam" id="PF07715"/>
    </source>
</evidence>
<keyword evidence="12" id="KW-0675">Receptor</keyword>
<dbReference type="NCBIfam" id="NF007447">
    <property type="entry name" value="PRK10003.1"/>
    <property type="match status" value="1"/>
</dbReference>
<dbReference type="GO" id="GO:0038023">
    <property type="term" value="F:signaling receptor activity"/>
    <property type="evidence" value="ECO:0007669"/>
    <property type="project" value="InterPro"/>
</dbReference>
<dbReference type="InterPro" id="IPR010105">
    <property type="entry name" value="TonB_sidphr_rcpt"/>
</dbReference>
<reference evidence="21 22" key="1">
    <citation type="submission" date="2016-01" db="EMBL/GenBank/DDBJ databases">
        <authorList>
            <person name="Oliw E.H."/>
        </authorList>
    </citation>
    <scope>NUCLEOTIDE SEQUENCE [LARGE SCALE GENOMIC DNA]</scope>
    <source>
        <strain evidence="21 22">FRB97</strain>
    </source>
</reference>
<accession>A0A250B678</accession>
<dbReference type="CDD" id="cd01347">
    <property type="entry name" value="ligand_gated_channel"/>
    <property type="match status" value="1"/>
</dbReference>
<dbReference type="InterPro" id="IPR010917">
    <property type="entry name" value="TonB_rcpt_CS"/>
</dbReference>
<dbReference type="InterPro" id="IPR039426">
    <property type="entry name" value="TonB-dep_rcpt-like"/>
</dbReference>
<name>A0A250B678_9GAMM</name>
<evidence type="ECO:0000256" key="15">
    <source>
        <dbReference type="PROSITE-ProRule" id="PRU10143"/>
    </source>
</evidence>
<feature type="domain" description="TonB-dependent receptor-like beta-barrel" evidence="19">
    <location>
        <begin position="295"/>
        <end position="707"/>
    </location>
</feature>
<feature type="signal peptide" evidence="18">
    <location>
        <begin position="1"/>
        <end position="44"/>
    </location>
</feature>
<dbReference type="FunFam" id="2.170.130.10:FF:000006">
    <property type="entry name" value="FhuE outer membrane receptor"/>
    <property type="match status" value="1"/>
</dbReference>
<dbReference type="Gene3D" id="2.170.130.10">
    <property type="entry name" value="TonB-dependent receptor, plug domain"/>
    <property type="match status" value="1"/>
</dbReference>
<evidence type="ECO:0000256" key="3">
    <source>
        <dbReference type="ARBA" id="ARBA00022448"/>
    </source>
</evidence>
<organism evidence="21 22">
    <name type="scientific">Gibbsiella quercinecans</name>
    <dbReference type="NCBI Taxonomy" id="929813"/>
    <lineage>
        <taxon>Bacteria</taxon>
        <taxon>Pseudomonadati</taxon>
        <taxon>Pseudomonadota</taxon>
        <taxon>Gammaproteobacteria</taxon>
        <taxon>Enterobacterales</taxon>
        <taxon>Yersiniaceae</taxon>
        <taxon>Gibbsiella</taxon>
    </lineage>
</organism>
<dbReference type="InterPro" id="IPR037066">
    <property type="entry name" value="Plug_dom_sf"/>
</dbReference>
<dbReference type="PROSITE" id="PS52016">
    <property type="entry name" value="TONB_DEPENDENT_REC_3"/>
    <property type="match status" value="1"/>
</dbReference>
<protein>
    <submittedName>
        <fullName evidence="21">Ferric-rhodotorulic acid transporter</fullName>
    </submittedName>
</protein>
<comment type="subcellular location">
    <subcellularLocation>
        <location evidence="1 14">Cell outer membrane</location>
        <topology evidence="1 14">Multi-pass membrane protein</topology>
    </subcellularLocation>
</comment>
<keyword evidence="4 14" id="KW-1134">Transmembrane beta strand</keyword>
<dbReference type="GO" id="GO:0015344">
    <property type="term" value="F:siderophore uptake transmembrane transporter activity"/>
    <property type="evidence" value="ECO:0007669"/>
    <property type="project" value="TreeGrafter"/>
</dbReference>
<evidence type="ECO:0000256" key="2">
    <source>
        <dbReference type="ARBA" id="ARBA00009810"/>
    </source>
</evidence>
<evidence type="ECO:0000313" key="21">
    <source>
        <dbReference type="EMBL" id="ATA21605.1"/>
    </source>
</evidence>
<dbReference type="GO" id="GO:0009279">
    <property type="term" value="C:cell outer membrane"/>
    <property type="evidence" value="ECO:0007669"/>
    <property type="project" value="UniProtKB-SubCell"/>
</dbReference>
<dbReference type="PROSITE" id="PS01156">
    <property type="entry name" value="TONB_DEPENDENT_REC_2"/>
    <property type="match status" value="1"/>
</dbReference>
<keyword evidence="22" id="KW-1185">Reference proteome</keyword>
<feature type="domain" description="TonB-dependent receptor plug" evidence="20">
    <location>
        <begin position="86"/>
        <end position="187"/>
    </location>
</feature>
<dbReference type="InterPro" id="IPR000531">
    <property type="entry name" value="Beta-barrel_TonB"/>
</dbReference>
<evidence type="ECO:0000256" key="16">
    <source>
        <dbReference type="PROSITE-ProRule" id="PRU10144"/>
    </source>
</evidence>
<dbReference type="OrthoDB" id="8663017at2"/>
<dbReference type="InterPro" id="IPR010916">
    <property type="entry name" value="TonB_box_CS"/>
</dbReference>
<dbReference type="RefSeq" id="WP_095848187.1">
    <property type="nucleotide sequence ID" value="NZ_MJLU01000020.1"/>
</dbReference>
<dbReference type="Pfam" id="PF07715">
    <property type="entry name" value="Plug"/>
    <property type="match status" value="1"/>
</dbReference>
<dbReference type="EMBL" id="CP014136">
    <property type="protein sequence ID" value="ATA21605.1"/>
    <property type="molecule type" value="Genomic_DNA"/>
</dbReference>
<keyword evidence="11 14" id="KW-0472">Membrane</keyword>
<evidence type="ECO:0000256" key="9">
    <source>
        <dbReference type="ARBA" id="ARBA00023065"/>
    </source>
</evidence>
<dbReference type="Proteomes" id="UP000217182">
    <property type="component" value="Chromosome"/>
</dbReference>
<dbReference type="KEGG" id="gqu:AWC35_20925"/>
<dbReference type="Pfam" id="PF00593">
    <property type="entry name" value="TonB_dep_Rec_b-barrel"/>
    <property type="match status" value="1"/>
</dbReference>
<feature type="chain" id="PRO_5013281459" evidence="18">
    <location>
        <begin position="45"/>
        <end position="736"/>
    </location>
</feature>
<evidence type="ECO:0000256" key="14">
    <source>
        <dbReference type="PROSITE-ProRule" id="PRU01360"/>
    </source>
</evidence>
<evidence type="ECO:0000259" key="19">
    <source>
        <dbReference type="Pfam" id="PF00593"/>
    </source>
</evidence>
<evidence type="ECO:0000256" key="8">
    <source>
        <dbReference type="ARBA" id="ARBA00023004"/>
    </source>
</evidence>
<dbReference type="NCBIfam" id="TIGR01783">
    <property type="entry name" value="TonB-siderophor"/>
    <property type="match status" value="1"/>
</dbReference>
<keyword evidence="6 14" id="KW-0812">Transmembrane</keyword>
<feature type="short sequence motif" description="TonB box" evidence="15">
    <location>
        <begin position="53"/>
        <end position="59"/>
    </location>
</feature>
<keyword evidence="7 18" id="KW-0732">Signal</keyword>
<dbReference type="PROSITE" id="PS00430">
    <property type="entry name" value="TONB_DEPENDENT_REC_1"/>
    <property type="match status" value="1"/>
</dbReference>
<gene>
    <name evidence="21" type="ORF">AWC35_20925</name>
</gene>
<evidence type="ECO:0000256" key="5">
    <source>
        <dbReference type="ARBA" id="ARBA00022496"/>
    </source>
</evidence>
<keyword evidence="13 14" id="KW-0998">Cell outer membrane</keyword>
<keyword evidence="8" id="KW-0408">Iron</keyword>
<evidence type="ECO:0000313" key="22">
    <source>
        <dbReference type="Proteomes" id="UP000217182"/>
    </source>
</evidence>
<evidence type="ECO:0000256" key="4">
    <source>
        <dbReference type="ARBA" id="ARBA00022452"/>
    </source>
</evidence>
<dbReference type="PANTHER" id="PTHR32552:SF74">
    <property type="entry name" value="HYDROXAMATE SIDEROPHORE RECEPTOR FHUE"/>
    <property type="match status" value="1"/>
</dbReference>
<evidence type="ECO:0000256" key="17">
    <source>
        <dbReference type="RuleBase" id="RU003357"/>
    </source>
</evidence>
<evidence type="ECO:0000256" key="10">
    <source>
        <dbReference type="ARBA" id="ARBA00023077"/>
    </source>
</evidence>
<evidence type="ECO:0000256" key="11">
    <source>
        <dbReference type="ARBA" id="ARBA00023136"/>
    </source>
</evidence>
<proteinExistence type="inferred from homology"/>
<evidence type="ECO:0000256" key="18">
    <source>
        <dbReference type="SAM" id="SignalP"/>
    </source>
</evidence>
<feature type="short sequence motif" description="TonB C-terminal box" evidence="16">
    <location>
        <begin position="719"/>
        <end position="736"/>
    </location>
</feature>
<keyword evidence="3 14" id="KW-0813">Transport</keyword>
<dbReference type="PANTHER" id="PTHR32552">
    <property type="entry name" value="FERRICHROME IRON RECEPTOR-RELATED"/>
    <property type="match status" value="1"/>
</dbReference>
<evidence type="ECO:0000256" key="1">
    <source>
        <dbReference type="ARBA" id="ARBA00004571"/>
    </source>
</evidence>